<sequence length="56" mass="5782">MRGRKSIPTALLGGMLAGSVGRKVGGIDCQCKVHGGVEGIELNANSVTKNVKLQCE</sequence>
<proteinExistence type="predicted"/>
<gene>
    <name evidence="1" type="ORF">DSO57_1024277</name>
</gene>
<evidence type="ECO:0000313" key="1">
    <source>
        <dbReference type="EMBL" id="KAJ9053428.1"/>
    </source>
</evidence>
<comment type="caution">
    <text evidence="1">The sequence shown here is derived from an EMBL/GenBank/DDBJ whole genome shotgun (WGS) entry which is preliminary data.</text>
</comment>
<accession>A0ACC2RTR6</accession>
<evidence type="ECO:0000313" key="2">
    <source>
        <dbReference type="Proteomes" id="UP001165960"/>
    </source>
</evidence>
<keyword evidence="2" id="KW-1185">Reference proteome</keyword>
<dbReference type="Proteomes" id="UP001165960">
    <property type="component" value="Unassembled WGS sequence"/>
</dbReference>
<organism evidence="1 2">
    <name type="scientific">Entomophthora muscae</name>
    <dbReference type="NCBI Taxonomy" id="34485"/>
    <lineage>
        <taxon>Eukaryota</taxon>
        <taxon>Fungi</taxon>
        <taxon>Fungi incertae sedis</taxon>
        <taxon>Zoopagomycota</taxon>
        <taxon>Entomophthoromycotina</taxon>
        <taxon>Entomophthoromycetes</taxon>
        <taxon>Entomophthorales</taxon>
        <taxon>Entomophthoraceae</taxon>
        <taxon>Entomophthora</taxon>
    </lineage>
</organism>
<dbReference type="EMBL" id="QTSX02006520">
    <property type="protein sequence ID" value="KAJ9053428.1"/>
    <property type="molecule type" value="Genomic_DNA"/>
</dbReference>
<name>A0ACC2RTR6_9FUNG</name>
<protein>
    <submittedName>
        <fullName evidence="1">Uncharacterized protein</fullName>
    </submittedName>
</protein>
<reference evidence="1" key="1">
    <citation type="submission" date="2022-04" db="EMBL/GenBank/DDBJ databases">
        <title>Genome of the entomopathogenic fungus Entomophthora muscae.</title>
        <authorList>
            <person name="Elya C."/>
            <person name="Lovett B.R."/>
            <person name="Lee E."/>
            <person name="Macias A.M."/>
            <person name="Hajek A.E."/>
            <person name="De Bivort B.L."/>
            <person name="Kasson M.T."/>
            <person name="De Fine Licht H.H."/>
            <person name="Stajich J.E."/>
        </authorList>
    </citation>
    <scope>NUCLEOTIDE SEQUENCE</scope>
    <source>
        <strain evidence="1">Berkeley</strain>
    </source>
</reference>